<evidence type="ECO:0000313" key="1">
    <source>
        <dbReference type="EMBL" id="MFC5178477.1"/>
    </source>
</evidence>
<dbReference type="Proteomes" id="UP001596087">
    <property type="component" value="Unassembled WGS sequence"/>
</dbReference>
<comment type="caution">
    <text evidence="1">The sequence shown here is derived from an EMBL/GenBank/DDBJ whole genome shotgun (WGS) entry which is preliminary data.</text>
</comment>
<evidence type="ECO:0000313" key="2">
    <source>
        <dbReference type="Proteomes" id="UP001596087"/>
    </source>
</evidence>
<proteinExistence type="predicted"/>
<sequence>MRANDRVTRQLVLLRVSAHDVKVSAVKEGLAPEVVRGRLGADLLDAYAAAHR</sequence>
<organism evidence="1 2">
    <name type="scientific">Nocardioides taihuensis</name>
    <dbReference type="NCBI Taxonomy" id="1835606"/>
    <lineage>
        <taxon>Bacteria</taxon>
        <taxon>Bacillati</taxon>
        <taxon>Actinomycetota</taxon>
        <taxon>Actinomycetes</taxon>
        <taxon>Propionibacteriales</taxon>
        <taxon>Nocardioidaceae</taxon>
        <taxon>Nocardioides</taxon>
    </lineage>
</organism>
<keyword evidence="2" id="KW-1185">Reference proteome</keyword>
<dbReference type="RefSeq" id="WP_378592085.1">
    <property type="nucleotide sequence ID" value="NZ_JBHSKD010000024.1"/>
</dbReference>
<dbReference type="EMBL" id="JBHSKD010000024">
    <property type="protein sequence ID" value="MFC5178477.1"/>
    <property type="molecule type" value="Genomic_DNA"/>
</dbReference>
<name>A0ABW0BNI7_9ACTN</name>
<accession>A0ABW0BNI7</accession>
<gene>
    <name evidence="1" type="ORF">ACFPGP_17500</name>
</gene>
<protein>
    <submittedName>
        <fullName evidence="1">Uncharacterized protein</fullName>
    </submittedName>
</protein>
<reference evidence="2" key="1">
    <citation type="journal article" date="2019" name="Int. J. Syst. Evol. Microbiol.">
        <title>The Global Catalogue of Microorganisms (GCM) 10K type strain sequencing project: providing services to taxonomists for standard genome sequencing and annotation.</title>
        <authorList>
            <consortium name="The Broad Institute Genomics Platform"/>
            <consortium name="The Broad Institute Genome Sequencing Center for Infectious Disease"/>
            <person name="Wu L."/>
            <person name="Ma J."/>
        </authorList>
    </citation>
    <scope>NUCLEOTIDE SEQUENCE [LARGE SCALE GENOMIC DNA]</scope>
    <source>
        <strain evidence="2">DFY41</strain>
    </source>
</reference>